<dbReference type="PANTHER" id="PTHR23513">
    <property type="entry name" value="INTEGRAL MEMBRANE EFFLUX PROTEIN-RELATED"/>
    <property type="match status" value="1"/>
</dbReference>
<evidence type="ECO:0000259" key="8">
    <source>
        <dbReference type="PROSITE" id="PS50850"/>
    </source>
</evidence>
<keyword evidence="2" id="KW-0813">Transport</keyword>
<comment type="caution">
    <text evidence="9">The sequence shown here is derived from an EMBL/GenBank/DDBJ whole genome shotgun (WGS) entry which is preliminary data.</text>
</comment>
<sequence length="451" mass="47908">MPKKGNKEEIVKGAGLTYEDYARLPEDGPRYELAGGKFVMLIKFTLLLHPLKNKAFLMLWVSQFLNVTGDAIFSVALGLFLLQRAHPAQDLGVVLGAVAFGAATSLMYGGVLADRFRKSRVLIVSDILRLLGVLGIIILGGKSSLILLGTLGLFIGIGEGLYRPTYSALIPEIIDEKNIRAANGLRSATNRVAAMIGAALGGVLAAAAGPSFALWVDVITFAVSIMILLLIRDSVHHRPDEESLLNSAISGLSYVIHRPWMSAIILQGMLQVAFVVAPVTILLPLVFGQVHSELYGITLSVEAFGAFLGSFMGASFISSRPGLYAMIALMLQVPQLVILASGFHVWLLVPSSFLTGFGLSAFGVIWITSLQLITPREKLGRVLSIDALGNSVISPLGFILVGYLLPLVGFQVVAWFALGVLVTSILGALLIPGVIELGGGLKNSGLGENHG</sequence>
<dbReference type="Pfam" id="PF07690">
    <property type="entry name" value="MFS_1"/>
    <property type="match status" value="1"/>
</dbReference>
<feature type="transmembrane region" description="Helical" evidence="7">
    <location>
        <begin position="56"/>
        <end position="81"/>
    </location>
</feature>
<dbReference type="InterPro" id="IPR036259">
    <property type="entry name" value="MFS_trans_sf"/>
</dbReference>
<dbReference type="Gene3D" id="1.20.1250.20">
    <property type="entry name" value="MFS general substrate transporter like domains"/>
    <property type="match status" value="1"/>
</dbReference>
<feature type="transmembrane region" description="Helical" evidence="7">
    <location>
        <begin position="188"/>
        <end position="206"/>
    </location>
</feature>
<keyword evidence="5 7" id="KW-1133">Transmembrane helix</keyword>
<accession>A0A2R6XXS2</accession>
<reference evidence="10" key="1">
    <citation type="journal article" date="2018" name="Sci. Rep.">
        <title>Lignite coal burning seam in the remote Altai Mountains harbors a hydrogen-driven thermophilic microbial community.</title>
        <authorList>
            <person name="Kadnikov V.V."/>
            <person name="Mardanov A.V."/>
            <person name="Ivasenko D.A."/>
            <person name="Antsiferov D.V."/>
            <person name="Beletsky A.V."/>
            <person name="Karnachuk O.V."/>
            <person name="Ravin N.V."/>
        </authorList>
    </citation>
    <scope>NUCLEOTIDE SEQUENCE [LARGE SCALE GENOMIC DNA]</scope>
</reference>
<name>A0A2R6XXS2_9BACL</name>
<dbReference type="GO" id="GO:0005886">
    <property type="term" value="C:plasma membrane"/>
    <property type="evidence" value="ECO:0007669"/>
    <property type="project" value="UniProtKB-SubCell"/>
</dbReference>
<evidence type="ECO:0000256" key="6">
    <source>
        <dbReference type="ARBA" id="ARBA00023136"/>
    </source>
</evidence>
<dbReference type="CDD" id="cd06173">
    <property type="entry name" value="MFS_MefA_like"/>
    <property type="match status" value="1"/>
</dbReference>
<feature type="transmembrane region" description="Helical" evidence="7">
    <location>
        <begin position="385"/>
        <end position="406"/>
    </location>
</feature>
<evidence type="ECO:0000256" key="2">
    <source>
        <dbReference type="ARBA" id="ARBA00022448"/>
    </source>
</evidence>
<dbReference type="Proteomes" id="UP000244338">
    <property type="component" value="Unassembled WGS sequence"/>
</dbReference>
<evidence type="ECO:0000256" key="5">
    <source>
        <dbReference type="ARBA" id="ARBA00022989"/>
    </source>
</evidence>
<feature type="transmembrane region" description="Helical" evidence="7">
    <location>
        <begin position="412"/>
        <end position="435"/>
    </location>
</feature>
<gene>
    <name evidence="9" type="ORF">BSOLF_2906</name>
</gene>
<feature type="transmembrane region" description="Helical" evidence="7">
    <location>
        <begin position="212"/>
        <end position="231"/>
    </location>
</feature>
<evidence type="ECO:0000256" key="7">
    <source>
        <dbReference type="SAM" id="Phobius"/>
    </source>
</evidence>
<dbReference type="InterPro" id="IPR011701">
    <property type="entry name" value="MFS"/>
</dbReference>
<keyword evidence="6 7" id="KW-0472">Membrane</keyword>
<dbReference type="EMBL" id="PEBX01000164">
    <property type="protein sequence ID" value="PTQ55219.1"/>
    <property type="molecule type" value="Genomic_DNA"/>
</dbReference>
<feature type="domain" description="Major facilitator superfamily (MFS) profile" evidence="8">
    <location>
        <begin position="55"/>
        <end position="435"/>
    </location>
</feature>
<evidence type="ECO:0000313" key="9">
    <source>
        <dbReference type="EMBL" id="PTQ55219.1"/>
    </source>
</evidence>
<feature type="transmembrane region" description="Helical" evidence="7">
    <location>
        <begin position="93"/>
        <end position="113"/>
    </location>
</feature>
<dbReference type="InterPro" id="IPR020846">
    <property type="entry name" value="MFS_dom"/>
</dbReference>
<feature type="transmembrane region" description="Helical" evidence="7">
    <location>
        <begin position="264"/>
        <end position="288"/>
    </location>
</feature>
<keyword evidence="3" id="KW-1003">Cell membrane</keyword>
<evidence type="ECO:0000313" key="10">
    <source>
        <dbReference type="Proteomes" id="UP000244338"/>
    </source>
</evidence>
<dbReference type="PANTHER" id="PTHR23513:SF11">
    <property type="entry name" value="STAPHYLOFERRIN A TRANSPORTER"/>
    <property type="match status" value="1"/>
</dbReference>
<keyword evidence="4 7" id="KW-0812">Transmembrane</keyword>
<organism evidence="9 10">
    <name type="scientific">Candidatus Carbonibacillus altaicus</name>
    <dbReference type="NCBI Taxonomy" id="2163959"/>
    <lineage>
        <taxon>Bacteria</taxon>
        <taxon>Bacillati</taxon>
        <taxon>Bacillota</taxon>
        <taxon>Bacilli</taxon>
        <taxon>Bacillales</taxon>
        <taxon>Candidatus Carbonibacillus</taxon>
    </lineage>
</organism>
<feature type="transmembrane region" description="Helical" evidence="7">
    <location>
        <begin position="294"/>
        <end position="316"/>
    </location>
</feature>
<evidence type="ECO:0000256" key="3">
    <source>
        <dbReference type="ARBA" id="ARBA00022475"/>
    </source>
</evidence>
<comment type="subcellular location">
    <subcellularLocation>
        <location evidence="1">Cell membrane</location>
        <topology evidence="1">Multi-pass membrane protein</topology>
    </subcellularLocation>
</comment>
<evidence type="ECO:0000256" key="4">
    <source>
        <dbReference type="ARBA" id="ARBA00022692"/>
    </source>
</evidence>
<dbReference type="SUPFAM" id="SSF103473">
    <property type="entry name" value="MFS general substrate transporter"/>
    <property type="match status" value="1"/>
</dbReference>
<feature type="transmembrane region" description="Helical" evidence="7">
    <location>
        <begin position="353"/>
        <end position="373"/>
    </location>
</feature>
<feature type="transmembrane region" description="Helical" evidence="7">
    <location>
        <begin position="323"/>
        <end position="347"/>
    </location>
</feature>
<dbReference type="GO" id="GO:0022857">
    <property type="term" value="F:transmembrane transporter activity"/>
    <property type="evidence" value="ECO:0007669"/>
    <property type="project" value="InterPro"/>
</dbReference>
<proteinExistence type="predicted"/>
<protein>
    <submittedName>
        <fullName evidence="9">Major facilitator superfamily MFS_1</fullName>
    </submittedName>
</protein>
<dbReference type="PROSITE" id="PS50850">
    <property type="entry name" value="MFS"/>
    <property type="match status" value="1"/>
</dbReference>
<dbReference type="AlphaFoldDB" id="A0A2R6XXS2"/>
<evidence type="ECO:0000256" key="1">
    <source>
        <dbReference type="ARBA" id="ARBA00004651"/>
    </source>
</evidence>